<dbReference type="GO" id="GO:0005737">
    <property type="term" value="C:cytoplasm"/>
    <property type="evidence" value="ECO:0007669"/>
    <property type="project" value="TreeGrafter"/>
</dbReference>
<evidence type="ECO:0000256" key="1">
    <source>
        <dbReference type="ARBA" id="ARBA00022723"/>
    </source>
</evidence>
<organism evidence="4 5">
    <name type="scientific">Paracoccus seriniphilus</name>
    <dbReference type="NCBI Taxonomy" id="184748"/>
    <lineage>
        <taxon>Bacteria</taxon>
        <taxon>Pseudomonadati</taxon>
        <taxon>Pseudomonadota</taxon>
        <taxon>Alphaproteobacteria</taxon>
        <taxon>Rhodobacterales</taxon>
        <taxon>Paracoccaceae</taxon>
        <taxon>Paracoccus</taxon>
    </lineage>
</organism>
<name>A0A239PTM6_9RHOB</name>
<dbReference type="Proteomes" id="UP000198307">
    <property type="component" value="Unassembled WGS sequence"/>
</dbReference>
<accession>A0A239PTM6</accession>
<gene>
    <name evidence="4" type="ORF">SAMN05444959_105133</name>
</gene>
<feature type="domain" description="Sulfatase N-terminal" evidence="3">
    <location>
        <begin position="5"/>
        <end position="401"/>
    </location>
</feature>
<dbReference type="OrthoDB" id="9803751at2"/>
<evidence type="ECO:0000259" key="3">
    <source>
        <dbReference type="Pfam" id="PF00884"/>
    </source>
</evidence>
<dbReference type="PANTHER" id="PTHR45953">
    <property type="entry name" value="IDURONATE 2-SULFATASE"/>
    <property type="match status" value="1"/>
</dbReference>
<keyword evidence="2" id="KW-0378">Hydrolase</keyword>
<evidence type="ECO:0000256" key="2">
    <source>
        <dbReference type="ARBA" id="ARBA00022801"/>
    </source>
</evidence>
<evidence type="ECO:0000313" key="4">
    <source>
        <dbReference type="EMBL" id="SNT73649.1"/>
    </source>
</evidence>
<sequence length="513" mass="56881">MSKRPNIVFITSDQQRADCYGFAGRRVKTPHLDRLRAEGVHAPTCITPAPVCQPARASILTGKLPKTHGVKDNGIDLRPEIGNRSFARQLSEAGYATALIGKAHFASTQTFAPRQNPECKSGSADYPADWHGPYMGFDHVELVTQGHWHKFRPPITPPNGQHYEKWFFDTVGGKDAFDLWKDETRPGTGAAQTWSSALPVAWHSSTWATDRALRWLHKRDESKPFCLWLSLPDPHHPFDCPEPWSRLHDRDEVDLPAHRTKDLDRRPWWHRASLEGEPQLDDPLFKKFRKQGTRIPDQSDEQLRDMTANYYGMISLIDHNVGRIMAALADEGLAEDTIVIYTSDHGDYMGDHGLYLKGPILYDSLLNVGMIARGPGIAPGSTVTDVATTLDLAATFCDYAGTQMPDDAQSVSMRGALEGQGGAHEAVYAEWDVSPSRCGVRLDLRSVHTGDSKLTVELQSGAGEMYDLTNDPDEMNNLWDDPAAADLQARLVALLRARPGVELTSFDPPSGVA</sequence>
<keyword evidence="1" id="KW-0479">Metal-binding</keyword>
<evidence type="ECO:0000313" key="5">
    <source>
        <dbReference type="Proteomes" id="UP000198307"/>
    </source>
</evidence>
<dbReference type="PANTHER" id="PTHR45953:SF1">
    <property type="entry name" value="IDURONATE 2-SULFATASE"/>
    <property type="match status" value="1"/>
</dbReference>
<dbReference type="EMBL" id="FZQB01000005">
    <property type="protein sequence ID" value="SNT73649.1"/>
    <property type="molecule type" value="Genomic_DNA"/>
</dbReference>
<reference evidence="4 5" key="1">
    <citation type="submission" date="2017-07" db="EMBL/GenBank/DDBJ databases">
        <authorList>
            <person name="Sun Z.S."/>
            <person name="Albrecht U."/>
            <person name="Echele G."/>
            <person name="Lee C.C."/>
        </authorList>
    </citation>
    <scope>NUCLEOTIDE SEQUENCE [LARGE SCALE GENOMIC DNA]</scope>
    <source>
        <strain evidence="4 5">DSM 14827</strain>
    </source>
</reference>
<dbReference type="RefSeq" id="WP_089344069.1">
    <property type="nucleotide sequence ID" value="NZ_CP067132.1"/>
</dbReference>
<dbReference type="GO" id="GO:0046872">
    <property type="term" value="F:metal ion binding"/>
    <property type="evidence" value="ECO:0007669"/>
    <property type="project" value="UniProtKB-KW"/>
</dbReference>
<dbReference type="InterPro" id="IPR017850">
    <property type="entry name" value="Alkaline_phosphatase_core_sf"/>
</dbReference>
<dbReference type="Gene3D" id="3.40.720.10">
    <property type="entry name" value="Alkaline Phosphatase, subunit A"/>
    <property type="match status" value="1"/>
</dbReference>
<dbReference type="SUPFAM" id="SSF53649">
    <property type="entry name" value="Alkaline phosphatase-like"/>
    <property type="match status" value="1"/>
</dbReference>
<dbReference type="AlphaFoldDB" id="A0A239PTM6"/>
<keyword evidence="5" id="KW-1185">Reference proteome</keyword>
<dbReference type="InterPro" id="IPR000917">
    <property type="entry name" value="Sulfatase_N"/>
</dbReference>
<dbReference type="Pfam" id="PF00884">
    <property type="entry name" value="Sulfatase"/>
    <property type="match status" value="1"/>
</dbReference>
<protein>
    <submittedName>
        <fullName evidence="4">Arylsulfatase A</fullName>
    </submittedName>
</protein>
<dbReference type="GO" id="GO:0008484">
    <property type="term" value="F:sulfuric ester hydrolase activity"/>
    <property type="evidence" value="ECO:0007669"/>
    <property type="project" value="TreeGrafter"/>
</dbReference>
<proteinExistence type="predicted"/>